<dbReference type="InterPro" id="IPR022532">
    <property type="entry name" value="DUF3696"/>
</dbReference>
<dbReference type="GO" id="GO:0016887">
    <property type="term" value="F:ATP hydrolysis activity"/>
    <property type="evidence" value="ECO:0007669"/>
    <property type="project" value="InterPro"/>
</dbReference>
<dbReference type="PANTHER" id="PTHR43581">
    <property type="entry name" value="ATP/GTP PHOSPHATASE"/>
    <property type="match status" value="1"/>
</dbReference>
<evidence type="ECO:0000259" key="2">
    <source>
        <dbReference type="Pfam" id="PF13304"/>
    </source>
</evidence>
<feature type="domain" description="ATPase AAA-type core" evidence="2">
    <location>
        <begin position="226"/>
        <end position="300"/>
    </location>
</feature>
<dbReference type="GO" id="GO:0005524">
    <property type="term" value="F:ATP binding"/>
    <property type="evidence" value="ECO:0007669"/>
    <property type="project" value="InterPro"/>
</dbReference>
<dbReference type="RefSeq" id="WP_207859758.1">
    <property type="nucleotide sequence ID" value="NZ_JAFREP010000014.1"/>
</dbReference>
<keyword evidence="4" id="KW-1185">Reference proteome</keyword>
<dbReference type="Proteomes" id="UP000664417">
    <property type="component" value="Unassembled WGS sequence"/>
</dbReference>
<dbReference type="AlphaFoldDB" id="A0A8J7Q9E7"/>
<dbReference type="EMBL" id="JAFREP010000014">
    <property type="protein sequence ID" value="MBO1319854.1"/>
    <property type="molecule type" value="Genomic_DNA"/>
</dbReference>
<protein>
    <submittedName>
        <fullName evidence="3">DUF3696 domain-containing protein</fullName>
    </submittedName>
</protein>
<feature type="domain" description="DUF3696" evidence="1">
    <location>
        <begin position="313"/>
        <end position="361"/>
    </location>
</feature>
<accession>A0A8J7Q9E7</accession>
<dbReference type="InterPro" id="IPR027417">
    <property type="entry name" value="P-loop_NTPase"/>
</dbReference>
<evidence type="ECO:0000259" key="1">
    <source>
        <dbReference type="Pfam" id="PF12476"/>
    </source>
</evidence>
<organism evidence="3 4">
    <name type="scientific">Acanthopleuribacter pedis</name>
    <dbReference type="NCBI Taxonomy" id="442870"/>
    <lineage>
        <taxon>Bacteria</taxon>
        <taxon>Pseudomonadati</taxon>
        <taxon>Acidobacteriota</taxon>
        <taxon>Holophagae</taxon>
        <taxon>Acanthopleuribacterales</taxon>
        <taxon>Acanthopleuribacteraceae</taxon>
        <taxon>Acanthopleuribacter</taxon>
    </lineage>
</organism>
<name>A0A8J7Q9E7_9BACT</name>
<sequence>MIEQIAIEHFKSIRKAEFVTKPLTVLSGTNSAGKSSLLQSLMMMNWLEKHQTDYLPLSELEGLSLGQCQDALCAKAATTDITFSATRDGHCFSWVFDAAEPENPFLTVTQKPEAPNPDQRLFGDFFFLDSERHGPRASYRVESKPLEQLGVGFRGEFAPYLLAINERATVRESLCHPEALRSRGDRWLKHQVEHWMGEFVPKIEFQSDLIPGTDRVRLSLKHAGVDSEWIQPANAGFGICYTLPIVVAGMLTQPGTVLIVQNPEAHLHPRAQSRMGYFLAHLAASGAQVFVETHSDHLLNGIRLSVAGAKAPIAHDQVIFHFLTMANAETHPITIDINAKGELSEWPDGFFDQTEKDLNHLFRTQIHG</sequence>
<dbReference type="SUPFAM" id="SSF52540">
    <property type="entry name" value="P-loop containing nucleoside triphosphate hydrolases"/>
    <property type="match status" value="1"/>
</dbReference>
<dbReference type="InterPro" id="IPR003959">
    <property type="entry name" value="ATPase_AAA_core"/>
</dbReference>
<proteinExistence type="predicted"/>
<evidence type="ECO:0000313" key="4">
    <source>
        <dbReference type="Proteomes" id="UP000664417"/>
    </source>
</evidence>
<dbReference type="PIRSF" id="PIRSF034888">
    <property type="entry name" value="P-loop_UCP034888"/>
    <property type="match status" value="1"/>
</dbReference>
<dbReference type="PANTHER" id="PTHR43581:SF2">
    <property type="entry name" value="EXCINUCLEASE ATPASE SUBUNIT"/>
    <property type="match status" value="1"/>
</dbReference>
<evidence type="ECO:0000313" key="3">
    <source>
        <dbReference type="EMBL" id="MBO1319854.1"/>
    </source>
</evidence>
<dbReference type="InterPro" id="IPR051396">
    <property type="entry name" value="Bact_Antivir_Def_Nuclease"/>
</dbReference>
<comment type="caution">
    <text evidence="3">The sequence shown here is derived from an EMBL/GenBank/DDBJ whole genome shotgun (WGS) entry which is preliminary data.</text>
</comment>
<reference evidence="3" key="1">
    <citation type="submission" date="2021-03" db="EMBL/GenBank/DDBJ databases">
        <authorList>
            <person name="Wang G."/>
        </authorList>
    </citation>
    <scope>NUCLEOTIDE SEQUENCE</scope>
    <source>
        <strain evidence="3">KCTC 12899</strain>
    </source>
</reference>
<gene>
    <name evidence="3" type="ORF">J3U88_15365</name>
</gene>
<dbReference type="Gene3D" id="3.40.50.300">
    <property type="entry name" value="P-loop containing nucleotide triphosphate hydrolases"/>
    <property type="match status" value="1"/>
</dbReference>
<dbReference type="Pfam" id="PF12476">
    <property type="entry name" value="DUF3696"/>
    <property type="match status" value="1"/>
</dbReference>
<dbReference type="InterPro" id="IPR014592">
    <property type="entry name" value="P-loop_UCP034888"/>
</dbReference>
<dbReference type="Pfam" id="PF13304">
    <property type="entry name" value="AAA_21"/>
    <property type="match status" value="1"/>
</dbReference>